<accession>A0ABT4VRN5</accession>
<dbReference type="Proteomes" id="UP001148313">
    <property type="component" value="Unassembled WGS sequence"/>
</dbReference>
<comment type="caution">
    <text evidence="1">The sequence shown here is derived from an EMBL/GenBank/DDBJ whole genome shotgun (WGS) entry which is preliminary data.</text>
</comment>
<reference evidence="1" key="1">
    <citation type="submission" date="2022-11" db="EMBL/GenBank/DDBJ databases">
        <title>Hoeflea poritis sp. nov., isolated from scleractinian coral Porites lutea.</title>
        <authorList>
            <person name="Zhang G."/>
            <person name="Wei Q."/>
            <person name="Cai L."/>
        </authorList>
    </citation>
    <scope>NUCLEOTIDE SEQUENCE</scope>
    <source>
        <strain evidence="1">E7-10</strain>
    </source>
</reference>
<evidence type="ECO:0008006" key="3">
    <source>
        <dbReference type="Google" id="ProtNLM"/>
    </source>
</evidence>
<organism evidence="1 2">
    <name type="scientific">Hoeflea poritis</name>
    <dbReference type="NCBI Taxonomy" id="2993659"/>
    <lineage>
        <taxon>Bacteria</taxon>
        <taxon>Pseudomonadati</taxon>
        <taxon>Pseudomonadota</taxon>
        <taxon>Alphaproteobacteria</taxon>
        <taxon>Hyphomicrobiales</taxon>
        <taxon>Rhizobiaceae</taxon>
        <taxon>Hoeflea</taxon>
    </lineage>
</organism>
<name>A0ABT4VRN5_9HYPH</name>
<evidence type="ECO:0000313" key="1">
    <source>
        <dbReference type="EMBL" id="MDA4846742.1"/>
    </source>
</evidence>
<dbReference type="RefSeq" id="WP_271090531.1">
    <property type="nucleotide sequence ID" value="NZ_JAPJZH010000009.1"/>
</dbReference>
<sequence length="448" mass="49276">MSLVGRVSERWNEQLAKTGLQDVEHLLEAQRERRLLIRERPLCTVARPHFVTEDELKKHSHVVNVLSNALVRARDHVVANREREAEHLGRYYDWIGDLMHLEPEGVDHGAITRLDGFRADAGMNFVELNADCPGGAGHNDRLADVFQALETFRAVDGEFGLKPLMLQPAMGKAMMDAWREWGGRHPPTVGVVGWFESFGTTAEAVTTDAEPLRDAGIGGIVADVPETLEFDGRRLRVGGVEVDLLYRLMLTRDVLGARAALKPLLDALRQNAVCMVNPFRAELMGHKALFALITDPDADLGLTAAERAMVRDHVPWGRLVRDAVTAGPDGRRVDLIEHVLANREKLVLKPTHAAKGDGVELGWHHDASSWEAAVKAALDADSIVQERVPMRSALYPAAGPGLPERAMFEDTDPLIARGQLAGYLTRVSEMEIVNVSKQGSVVPSFVVG</sequence>
<dbReference type="EMBL" id="JAPJZH010000009">
    <property type="protein sequence ID" value="MDA4846742.1"/>
    <property type="molecule type" value="Genomic_DNA"/>
</dbReference>
<evidence type="ECO:0000313" key="2">
    <source>
        <dbReference type="Proteomes" id="UP001148313"/>
    </source>
</evidence>
<keyword evidence="2" id="KW-1185">Reference proteome</keyword>
<proteinExistence type="predicted"/>
<protein>
    <recommendedName>
        <fullName evidence="3">Glutathionylspermidine synthase pre-ATP-grasp-like domain-containing protein</fullName>
    </recommendedName>
</protein>
<dbReference type="SUPFAM" id="SSF56059">
    <property type="entry name" value="Glutathione synthetase ATP-binding domain-like"/>
    <property type="match status" value="1"/>
</dbReference>
<gene>
    <name evidence="1" type="ORF">OOZ53_15380</name>
</gene>